<gene>
    <name evidence="4" type="ORF">PRZ48_002886</name>
</gene>
<dbReference type="PANTHER" id="PTHR11820:SF100">
    <property type="entry name" value="FUMARYLACETOACETATE HYDROLASE FAMILY PROTEIN (AFU_ORTHOLOGUE AFUA_4G01490)"/>
    <property type="match status" value="1"/>
</dbReference>
<evidence type="ECO:0000259" key="3">
    <source>
        <dbReference type="Pfam" id="PF01557"/>
    </source>
</evidence>
<evidence type="ECO:0000313" key="4">
    <source>
        <dbReference type="EMBL" id="KAK4504923.1"/>
    </source>
</evidence>
<organism evidence="4 5">
    <name type="scientific">Zasmidium cellare</name>
    <name type="common">Wine cellar mold</name>
    <name type="synonym">Racodium cellare</name>
    <dbReference type="NCBI Taxonomy" id="395010"/>
    <lineage>
        <taxon>Eukaryota</taxon>
        <taxon>Fungi</taxon>
        <taxon>Dikarya</taxon>
        <taxon>Ascomycota</taxon>
        <taxon>Pezizomycotina</taxon>
        <taxon>Dothideomycetes</taxon>
        <taxon>Dothideomycetidae</taxon>
        <taxon>Mycosphaerellales</taxon>
        <taxon>Mycosphaerellaceae</taxon>
        <taxon>Zasmidium</taxon>
    </lineage>
</organism>
<evidence type="ECO:0000313" key="5">
    <source>
        <dbReference type="Proteomes" id="UP001305779"/>
    </source>
</evidence>
<accession>A0ABR0EVQ2</accession>
<comment type="similarity">
    <text evidence="1">Belongs to the FAH family.</text>
</comment>
<evidence type="ECO:0000256" key="2">
    <source>
        <dbReference type="ARBA" id="ARBA00022723"/>
    </source>
</evidence>
<sequence length="241" mass="26928">MAYSRLIRFRADDLEIYFGEPEIDHASELLEKLDQGILHANPIHDLNPFKLGTTLRHRKRVKEIVPLLSSLDVPIVRCIGLNYVKHRHSGKNIHREDALDYVAGYVASNDVSAQTRYEDTDCAGPLPQWNFGKGFDKFAPLGPMLVTPRLVGDASNLRLQTWVNGELRQDANTEDLLFGVKDIIAFISQGTTLQKGTVILTGTPAGVAMEMEPTPVYLRDGDVVKVEIEQLGSVENRMAFE</sequence>
<keyword evidence="5" id="KW-1185">Reference proteome</keyword>
<dbReference type="Pfam" id="PF01557">
    <property type="entry name" value="FAA_hydrolase"/>
    <property type="match status" value="1"/>
</dbReference>
<dbReference type="PANTHER" id="PTHR11820">
    <property type="entry name" value="ACYLPYRUVASE"/>
    <property type="match status" value="1"/>
</dbReference>
<dbReference type="EMBL" id="JAXOVC010000002">
    <property type="protein sequence ID" value="KAK4504923.1"/>
    <property type="molecule type" value="Genomic_DNA"/>
</dbReference>
<protein>
    <recommendedName>
        <fullName evidence="3">Fumarylacetoacetase-like C-terminal domain-containing protein</fullName>
    </recommendedName>
</protein>
<comment type="caution">
    <text evidence="4">The sequence shown here is derived from an EMBL/GenBank/DDBJ whole genome shotgun (WGS) entry which is preliminary data.</text>
</comment>
<feature type="domain" description="Fumarylacetoacetase-like C-terminal" evidence="3">
    <location>
        <begin position="89"/>
        <end position="238"/>
    </location>
</feature>
<reference evidence="4 5" key="1">
    <citation type="journal article" date="2023" name="G3 (Bethesda)">
        <title>A chromosome-level genome assembly of Zasmidium syzygii isolated from banana leaves.</title>
        <authorList>
            <person name="van Westerhoven A.C."/>
            <person name="Mehrabi R."/>
            <person name="Talebi R."/>
            <person name="Steentjes M.B.F."/>
            <person name="Corcolon B."/>
            <person name="Chong P.A."/>
            <person name="Kema G.H.J."/>
            <person name="Seidl M.F."/>
        </authorList>
    </citation>
    <scope>NUCLEOTIDE SEQUENCE [LARGE SCALE GENOMIC DNA]</scope>
    <source>
        <strain evidence="4 5">P124</strain>
    </source>
</reference>
<dbReference type="Gene3D" id="3.90.850.10">
    <property type="entry name" value="Fumarylacetoacetase-like, C-terminal domain"/>
    <property type="match status" value="1"/>
</dbReference>
<dbReference type="InterPro" id="IPR036663">
    <property type="entry name" value="Fumarylacetoacetase_C_sf"/>
</dbReference>
<proteinExistence type="inferred from homology"/>
<dbReference type="SUPFAM" id="SSF56529">
    <property type="entry name" value="FAH"/>
    <property type="match status" value="1"/>
</dbReference>
<dbReference type="InterPro" id="IPR011234">
    <property type="entry name" value="Fumarylacetoacetase-like_C"/>
</dbReference>
<keyword evidence="2" id="KW-0479">Metal-binding</keyword>
<dbReference type="Proteomes" id="UP001305779">
    <property type="component" value="Unassembled WGS sequence"/>
</dbReference>
<name>A0ABR0EVQ2_ZASCE</name>
<evidence type="ECO:0000256" key="1">
    <source>
        <dbReference type="ARBA" id="ARBA00010211"/>
    </source>
</evidence>